<protein>
    <submittedName>
        <fullName evidence="1">Uncharacterized protein</fullName>
    </submittedName>
</protein>
<evidence type="ECO:0000313" key="1">
    <source>
        <dbReference type="EMBL" id="RAZ75679.1"/>
    </source>
</evidence>
<evidence type="ECO:0000313" key="2">
    <source>
        <dbReference type="Proteomes" id="UP000251002"/>
    </source>
</evidence>
<sequence>MGIEGKKAPQKSAAPFSVMKTVKICLIEVNTGETDRVTNILNAGYLTELYLPRENLSKERCSKWQM</sequence>
<comment type="caution">
    <text evidence="1">The sequence shown here is derived from an EMBL/GenBank/DDBJ whole genome shotgun (WGS) entry which is preliminary data.</text>
</comment>
<dbReference type="RefSeq" id="WP_112224074.1">
    <property type="nucleotide sequence ID" value="NZ_CP196859.1"/>
</dbReference>
<proteinExistence type="predicted"/>
<organism evidence="1 2">
    <name type="scientific">Planococcus halotolerans</name>
    <dbReference type="NCBI Taxonomy" id="2233542"/>
    <lineage>
        <taxon>Bacteria</taxon>
        <taxon>Bacillati</taxon>
        <taxon>Bacillota</taxon>
        <taxon>Bacilli</taxon>
        <taxon>Bacillales</taxon>
        <taxon>Caryophanaceae</taxon>
        <taxon>Planococcus</taxon>
    </lineage>
</organism>
<keyword evidence="2" id="KW-1185">Reference proteome</keyword>
<dbReference type="Proteomes" id="UP000251002">
    <property type="component" value="Unassembled WGS sequence"/>
</dbReference>
<dbReference type="AlphaFoldDB" id="A0A365KRR2"/>
<dbReference type="EMBL" id="QLZR01000005">
    <property type="protein sequence ID" value="RAZ75679.1"/>
    <property type="molecule type" value="Genomic_DNA"/>
</dbReference>
<name>A0A365KRR2_9BACL</name>
<reference evidence="1 2" key="1">
    <citation type="submission" date="2018-06" db="EMBL/GenBank/DDBJ databases">
        <title>The draft genome sequences of strains SCU63 and S1.</title>
        <authorList>
            <person name="Gan L."/>
        </authorList>
    </citation>
    <scope>NUCLEOTIDE SEQUENCE [LARGE SCALE GENOMIC DNA]</scope>
    <source>
        <strain evidence="1 2">SCU63</strain>
    </source>
</reference>
<accession>A0A365KRR2</accession>
<gene>
    <name evidence="1" type="ORF">DP120_12825</name>
</gene>